<dbReference type="EMBL" id="JBHTKN010000008">
    <property type="protein sequence ID" value="MFD1043158.1"/>
    <property type="molecule type" value="Genomic_DNA"/>
</dbReference>
<name>A0ABW3LY55_9GAMM</name>
<comment type="caution">
    <text evidence="1">The sequence shown here is derived from an EMBL/GenBank/DDBJ whole genome shotgun (WGS) entry which is preliminary data.</text>
</comment>
<sequence length="161" mass="17552">MDSNSGNTTAAQALYESVSSRRIPVELITAAIDEACDSQRLKGDRDEIADRLEDEDHAAVLHKDVSDVVVLMTGALEASSHVVYRDMVMHAERQISFMPVDDISATLRSVMARNMADAALDDLEDAGRRKEAIANLRFGLRVLGDQGPFHEGEDLPNVATA</sequence>
<dbReference type="Proteomes" id="UP001597033">
    <property type="component" value="Unassembled WGS sequence"/>
</dbReference>
<evidence type="ECO:0000313" key="2">
    <source>
        <dbReference type="Proteomes" id="UP001597033"/>
    </source>
</evidence>
<protein>
    <recommendedName>
        <fullName evidence="3">Immunity protein 30 domain-containing protein</fullName>
    </recommendedName>
</protein>
<reference evidence="2" key="1">
    <citation type="journal article" date="2019" name="Int. J. Syst. Evol. Microbiol.">
        <title>The Global Catalogue of Microorganisms (GCM) 10K type strain sequencing project: providing services to taxonomists for standard genome sequencing and annotation.</title>
        <authorList>
            <consortium name="The Broad Institute Genomics Platform"/>
            <consortium name="The Broad Institute Genome Sequencing Center for Infectious Disease"/>
            <person name="Wu L."/>
            <person name="Ma J."/>
        </authorList>
    </citation>
    <scope>NUCLEOTIDE SEQUENCE [LARGE SCALE GENOMIC DNA]</scope>
    <source>
        <strain evidence="2">CCUG 55854</strain>
    </source>
</reference>
<organism evidence="1 2">
    <name type="scientific">Pseudoxanthomonas kaohsiungensis</name>
    <dbReference type="NCBI Taxonomy" id="283923"/>
    <lineage>
        <taxon>Bacteria</taxon>
        <taxon>Pseudomonadati</taxon>
        <taxon>Pseudomonadota</taxon>
        <taxon>Gammaproteobacteria</taxon>
        <taxon>Lysobacterales</taxon>
        <taxon>Lysobacteraceae</taxon>
        <taxon>Pseudoxanthomonas</taxon>
    </lineage>
</organism>
<evidence type="ECO:0000313" key="1">
    <source>
        <dbReference type="EMBL" id="MFD1043158.1"/>
    </source>
</evidence>
<proteinExistence type="predicted"/>
<keyword evidence="2" id="KW-1185">Reference proteome</keyword>
<dbReference type="RefSeq" id="WP_162377115.1">
    <property type="nucleotide sequence ID" value="NZ_JBHTKN010000008.1"/>
</dbReference>
<evidence type="ECO:0008006" key="3">
    <source>
        <dbReference type="Google" id="ProtNLM"/>
    </source>
</evidence>
<accession>A0ABW3LY55</accession>
<gene>
    <name evidence="1" type="ORF">ACFQ2N_12465</name>
</gene>